<proteinExistence type="predicted"/>
<keyword evidence="3" id="KW-1185">Reference proteome</keyword>
<feature type="compositionally biased region" description="Polar residues" evidence="1">
    <location>
        <begin position="141"/>
        <end position="151"/>
    </location>
</feature>
<sequence length="209" mass="23650">MDKWREIWIILFPEDGQENIPPPNAEDLSMYQRQDLIDRLQASVFASFKDWEHYLVQQAEAGFIPAADGDLDISWLVTPLRSKLTEVFNSFRESHLYMSVSTANAEERAGMAAYPIEGQPAYPHEPDNSHSQASFAGGEPLSQSSEQSQTVSLANVQMQNVHGQYVPVGMQYHPQSLHGDLSGVFHPWYPHEAGPYHDQLDSSRYDNNE</sequence>
<reference evidence="2 3" key="1">
    <citation type="journal article" date="2023" name="Plant Dis.">
        <title>First Report of Diplodia intermedia Causing Canker and Dieback Diseases on Apple Trees in Canada.</title>
        <authorList>
            <person name="Ellouze W."/>
            <person name="Ilyukhin E."/>
            <person name="Sulman M."/>
            <person name="Ali S."/>
        </authorList>
    </citation>
    <scope>NUCLEOTIDE SEQUENCE [LARGE SCALE GENOMIC DNA]</scope>
    <source>
        <strain evidence="2 3">M45-28</strain>
    </source>
</reference>
<protein>
    <submittedName>
        <fullName evidence="2">Uncharacterized protein</fullName>
    </submittedName>
</protein>
<name>A0ABR3TDU6_9PEZI</name>
<evidence type="ECO:0000313" key="3">
    <source>
        <dbReference type="Proteomes" id="UP001521184"/>
    </source>
</evidence>
<dbReference type="Proteomes" id="UP001521184">
    <property type="component" value="Unassembled WGS sequence"/>
</dbReference>
<evidence type="ECO:0000313" key="2">
    <source>
        <dbReference type="EMBL" id="KAL1637716.1"/>
    </source>
</evidence>
<organism evidence="2 3">
    <name type="scientific">Diplodia intermedia</name>
    <dbReference type="NCBI Taxonomy" id="856260"/>
    <lineage>
        <taxon>Eukaryota</taxon>
        <taxon>Fungi</taxon>
        <taxon>Dikarya</taxon>
        <taxon>Ascomycota</taxon>
        <taxon>Pezizomycotina</taxon>
        <taxon>Dothideomycetes</taxon>
        <taxon>Dothideomycetes incertae sedis</taxon>
        <taxon>Botryosphaeriales</taxon>
        <taxon>Botryosphaeriaceae</taxon>
        <taxon>Diplodia</taxon>
    </lineage>
</organism>
<dbReference type="EMBL" id="JAKEKT020000085">
    <property type="protein sequence ID" value="KAL1637716.1"/>
    <property type="molecule type" value="Genomic_DNA"/>
</dbReference>
<evidence type="ECO:0000256" key="1">
    <source>
        <dbReference type="SAM" id="MobiDB-lite"/>
    </source>
</evidence>
<feature type="region of interest" description="Disordered" evidence="1">
    <location>
        <begin position="117"/>
        <end position="151"/>
    </location>
</feature>
<accession>A0ABR3TDU6</accession>
<gene>
    <name evidence="2" type="ORF">SLS58_009142</name>
</gene>
<comment type="caution">
    <text evidence="2">The sequence shown here is derived from an EMBL/GenBank/DDBJ whole genome shotgun (WGS) entry which is preliminary data.</text>
</comment>